<keyword evidence="3" id="KW-0378">Hydrolase</keyword>
<evidence type="ECO:0000313" key="3">
    <source>
        <dbReference type="EMBL" id="WTY38225.1"/>
    </source>
</evidence>
<proteinExistence type="predicted"/>
<name>A0ABZ1NEB3_9NOCA</name>
<sequence length="289" mass="29917">MMRKLITRPLCRAAVGAAVLALIAVPTAGAQPSPASGARYVALGDSGAATTGVLNIDPTAPLLCARSTANAPALIADALGISYEDRTCSSAKIRDLAGRQSGVVPPQFEALGPDTEIVTLHIGANDAEMTKFIGSCHAAAVTGSCATAADPAWDAAIDAIAPTYTSALDEISRRAPKAKIFVDGWPTYFDPGTCPAMVGLRADDAAYIQSKFDRLNAVVSREATAHGAIYIDTRQASTGHGMCSAADTRWFDPVVGGDTMLPYHPTLVGHRGVAELIVATIRSSDAVPR</sequence>
<dbReference type="PANTHER" id="PTHR37981:SF1">
    <property type="entry name" value="SGNH HYDROLASE-TYPE ESTERASE DOMAIN-CONTAINING PROTEIN"/>
    <property type="match status" value="1"/>
</dbReference>
<keyword evidence="1" id="KW-0732">Signal</keyword>
<dbReference type="GO" id="GO:0016787">
    <property type="term" value="F:hydrolase activity"/>
    <property type="evidence" value="ECO:0007669"/>
    <property type="project" value="UniProtKB-KW"/>
</dbReference>
<feature type="domain" description="SGNH hydrolase-type esterase" evidence="2">
    <location>
        <begin position="42"/>
        <end position="271"/>
    </location>
</feature>
<keyword evidence="4" id="KW-1185">Reference proteome</keyword>
<gene>
    <name evidence="3" type="ORF">OG308_10480</name>
</gene>
<protein>
    <submittedName>
        <fullName evidence="3">SGNH/GDSL hydrolase family protein</fullName>
    </submittedName>
</protein>
<feature type="signal peptide" evidence="1">
    <location>
        <begin position="1"/>
        <end position="30"/>
    </location>
</feature>
<organism evidence="3 4">
    <name type="scientific">Nocardia salmonicida</name>
    <dbReference type="NCBI Taxonomy" id="53431"/>
    <lineage>
        <taxon>Bacteria</taxon>
        <taxon>Bacillati</taxon>
        <taxon>Actinomycetota</taxon>
        <taxon>Actinomycetes</taxon>
        <taxon>Mycobacteriales</taxon>
        <taxon>Nocardiaceae</taxon>
        <taxon>Nocardia</taxon>
    </lineage>
</organism>
<reference evidence="3 4" key="1">
    <citation type="submission" date="2022-10" db="EMBL/GenBank/DDBJ databases">
        <title>The complete genomes of actinobacterial strains from the NBC collection.</title>
        <authorList>
            <person name="Joergensen T.S."/>
            <person name="Alvarez Arevalo M."/>
            <person name="Sterndorff E.B."/>
            <person name="Faurdal D."/>
            <person name="Vuksanovic O."/>
            <person name="Mourched A.-S."/>
            <person name="Charusanti P."/>
            <person name="Shaw S."/>
            <person name="Blin K."/>
            <person name="Weber T."/>
        </authorList>
    </citation>
    <scope>NUCLEOTIDE SEQUENCE [LARGE SCALE GENOMIC DNA]</scope>
    <source>
        <strain evidence="3 4">NBC_01413</strain>
    </source>
</reference>
<dbReference type="PANTHER" id="PTHR37981">
    <property type="entry name" value="LIPASE 2"/>
    <property type="match status" value="1"/>
</dbReference>
<dbReference type="Gene3D" id="3.40.50.1110">
    <property type="entry name" value="SGNH hydrolase"/>
    <property type="match status" value="1"/>
</dbReference>
<dbReference type="InterPro" id="IPR037460">
    <property type="entry name" value="SEST-like"/>
</dbReference>
<dbReference type="Proteomes" id="UP001621418">
    <property type="component" value="Chromosome"/>
</dbReference>
<dbReference type="EMBL" id="CP109527">
    <property type="protein sequence ID" value="WTY38225.1"/>
    <property type="molecule type" value="Genomic_DNA"/>
</dbReference>
<dbReference type="RefSeq" id="WP_405150135.1">
    <property type="nucleotide sequence ID" value="NZ_CP109527.1"/>
</dbReference>
<evidence type="ECO:0000259" key="2">
    <source>
        <dbReference type="Pfam" id="PF13472"/>
    </source>
</evidence>
<dbReference type="CDD" id="cd01823">
    <property type="entry name" value="SEST_like"/>
    <property type="match status" value="1"/>
</dbReference>
<accession>A0ABZ1NEB3</accession>
<feature type="chain" id="PRO_5045073452" evidence="1">
    <location>
        <begin position="31"/>
        <end position="289"/>
    </location>
</feature>
<dbReference type="SUPFAM" id="SSF52266">
    <property type="entry name" value="SGNH hydrolase"/>
    <property type="match status" value="1"/>
</dbReference>
<dbReference type="InterPro" id="IPR013830">
    <property type="entry name" value="SGNH_hydro"/>
</dbReference>
<dbReference type="Pfam" id="PF13472">
    <property type="entry name" value="Lipase_GDSL_2"/>
    <property type="match status" value="1"/>
</dbReference>
<evidence type="ECO:0000313" key="4">
    <source>
        <dbReference type="Proteomes" id="UP001621418"/>
    </source>
</evidence>
<evidence type="ECO:0000256" key="1">
    <source>
        <dbReference type="SAM" id="SignalP"/>
    </source>
</evidence>
<dbReference type="InterPro" id="IPR036514">
    <property type="entry name" value="SGNH_hydro_sf"/>
</dbReference>